<accession>A0ABQ3B522</accession>
<reference evidence="2" key="1">
    <citation type="journal article" date="2019" name="Int. J. Syst. Evol. Microbiol.">
        <title>The Global Catalogue of Microorganisms (GCM) 10K type strain sequencing project: providing services to taxonomists for standard genome sequencing and annotation.</title>
        <authorList>
            <consortium name="The Broad Institute Genomics Platform"/>
            <consortium name="The Broad Institute Genome Sequencing Center for Infectious Disease"/>
            <person name="Wu L."/>
            <person name="Ma J."/>
        </authorList>
    </citation>
    <scope>NUCLEOTIDE SEQUENCE [LARGE SCALE GENOMIC DNA]</scope>
    <source>
        <strain evidence="2">KCTC 32239</strain>
    </source>
</reference>
<evidence type="ECO:0000313" key="2">
    <source>
        <dbReference type="Proteomes" id="UP000619761"/>
    </source>
</evidence>
<proteinExistence type="predicted"/>
<dbReference type="EMBL" id="BMYZ01000002">
    <property type="protein sequence ID" value="GGY79551.1"/>
    <property type="molecule type" value="Genomic_DNA"/>
</dbReference>
<sequence length="114" mass="13298">MSQNDKAKNLQQVLVDRQFLADCLEALNQVPNTQLGNFRSTYDLALRVQHYLNPNPEEKLSYYGWHVDDVARVRRDLSEDQAMTVFLRIRAKKAGIAKMNYDVIERIAEEIFPK</sequence>
<organism evidence="1 2">
    <name type="scientific">Cellvibrio zantedeschiae</name>
    <dbReference type="NCBI Taxonomy" id="1237077"/>
    <lineage>
        <taxon>Bacteria</taxon>
        <taxon>Pseudomonadati</taxon>
        <taxon>Pseudomonadota</taxon>
        <taxon>Gammaproteobacteria</taxon>
        <taxon>Cellvibrionales</taxon>
        <taxon>Cellvibrionaceae</taxon>
        <taxon>Cellvibrio</taxon>
    </lineage>
</organism>
<dbReference type="Proteomes" id="UP000619761">
    <property type="component" value="Unassembled WGS sequence"/>
</dbReference>
<evidence type="ECO:0000313" key="1">
    <source>
        <dbReference type="EMBL" id="GGY79551.1"/>
    </source>
</evidence>
<gene>
    <name evidence="1" type="ORF">GCM10011613_25520</name>
</gene>
<protein>
    <submittedName>
        <fullName evidence="1">Uncharacterized protein</fullName>
    </submittedName>
</protein>
<dbReference type="RefSeq" id="WP_189419176.1">
    <property type="nucleotide sequence ID" value="NZ_BMYZ01000002.1"/>
</dbReference>
<name>A0ABQ3B522_9GAMM</name>
<comment type="caution">
    <text evidence="1">The sequence shown here is derived from an EMBL/GenBank/DDBJ whole genome shotgun (WGS) entry which is preliminary data.</text>
</comment>
<keyword evidence="2" id="KW-1185">Reference proteome</keyword>